<keyword evidence="3" id="KW-1185">Reference proteome</keyword>
<proteinExistence type="predicted"/>
<protein>
    <submittedName>
        <fullName evidence="2">Uncharacterized protein</fullName>
    </submittedName>
</protein>
<feature type="region of interest" description="Disordered" evidence="1">
    <location>
        <begin position="99"/>
        <end position="129"/>
    </location>
</feature>
<reference evidence="3" key="1">
    <citation type="journal article" date="2013" name="Science">
        <title>The Amborella genome and the evolution of flowering plants.</title>
        <authorList>
            <consortium name="Amborella Genome Project"/>
        </authorList>
    </citation>
    <scope>NUCLEOTIDE SEQUENCE [LARGE SCALE GENOMIC DNA]</scope>
</reference>
<feature type="compositionally biased region" description="Low complexity" evidence="1">
    <location>
        <begin position="106"/>
        <end position="118"/>
    </location>
</feature>
<sequence length="129" mass="14104">MTVERWSVNVYPSLICIPLLWIKVLGISIHAWTKEVFNLVAAKCDKLLDIDWFTTVGPSLGVLRMKIQPAAGYKILAEMLLKVGDNFFGQSIQVESGALLPPQIPSPSSDSSTPSMVPDHFPGNGHLSD</sequence>
<dbReference type="Proteomes" id="UP000017836">
    <property type="component" value="Unassembled WGS sequence"/>
</dbReference>
<dbReference type="HOGENOM" id="CLU_1951673_0_0_1"/>
<gene>
    <name evidence="2" type="ORF">AMTR_s00029p00101750</name>
</gene>
<dbReference type="AlphaFoldDB" id="W1PP12"/>
<evidence type="ECO:0000313" key="3">
    <source>
        <dbReference type="Proteomes" id="UP000017836"/>
    </source>
</evidence>
<dbReference type="Gramene" id="ERN09466">
    <property type="protein sequence ID" value="ERN09466"/>
    <property type="gene ID" value="AMTR_s00029p00101750"/>
</dbReference>
<evidence type="ECO:0000313" key="2">
    <source>
        <dbReference type="EMBL" id="ERN09466.1"/>
    </source>
</evidence>
<name>W1PP12_AMBTC</name>
<dbReference type="EMBL" id="KI392980">
    <property type="protein sequence ID" value="ERN09466.1"/>
    <property type="molecule type" value="Genomic_DNA"/>
</dbReference>
<evidence type="ECO:0000256" key="1">
    <source>
        <dbReference type="SAM" id="MobiDB-lite"/>
    </source>
</evidence>
<organism evidence="2 3">
    <name type="scientific">Amborella trichopoda</name>
    <dbReference type="NCBI Taxonomy" id="13333"/>
    <lineage>
        <taxon>Eukaryota</taxon>
        <taxon>Viridiplantae</taxon>
        <taxon>Streptophyta</taxon>
        <taxon>Embryophyta</taxon>
        <taxon>Tracheophyta</taxon>
        <taxon>Spermatophyta</taxon>
        <taxon>Magnoliopsida</taxon>
        <taxon>Amborellales</taxon>
        <taxon>Amborellaceae</taxon>
        <taxon>Amborella</taxon>
    </lineage>
</organism>
<accession>W1PP12</accession>